<keyword evidence="2 5" id="KW-0238">DNA-binding</keyword>
<dbReference type="SUPFAM" id="SSF47413">
    <property type="entry name" value="lambda repressor-like DNA-binding domains"/>
    <property type="match status" value="1"/>
</dbReference>
<evidence type="ECO:0000256" key="1">
    <source>
        <dbReference type="ARBA" id="ARBA00023015"/>
    </source>
</evidence>
<reference evidence="5 6" key="1">
    <citation type="submission" date="2024-12" db="EMBL/GenBank/DDBJ databases">
        <authorList>
            <person name="Lee Y."/>
        </authorList>
    </citation>
    <scope>NUCLEOTIDE SEQUENCE [LARGE SCALE GENOMIC DNA]</scope>
    <source>
        <strain evidence="5 6">03SUJ4</strain>
    </source>
</reference>
<evidence type="ECO:0000256" key="3">
    <source>
        <dbReference type="ARBA" id="ARBA00023163"/>
    </source>
</evidence>
<accession>A0ABW9KFU0</accession>
<dbReference type="PROSITE" id="PS00356">
    <property type="entry name" value="HTH_LACI_1"/>
    <property type="match status" value="1"/>
</dbReference>
<dbReference type="Pfam" id="PF13377">
    <property type="entry name" value="Peripla_BP_3"/>
    <property type="match status" value="1"/>
</dbReference>
<dbReference type="SMART" id="SM00354">
    <property type="entry name" value="HTH_LACI"/>
    <property type="match status" value="1"/>
</dbReference>
<comment type="caution">
    <text evidence="5">The sequence shown here is derived from an EMBL/GenBank/DDBJ whole genome shotgun (WGS) entry which is preliminary data.</text>
</comment>
<dbReference type="RefSeq" id="WP_263414033.1">
    <property type="nucleotide sequence ID" value="NZ_BAABBH010000001.1"/>
</dbReference>
<dbReference type="InterPro" id="IPR010982">
    <property type="entry name" value="Lambda_DNA-bd_dom_sf"/>
</dbReference>
<dbReference type="Gene3D" id="1.10.260.40">
    <property type="entry name" value="lambda repressor-like DNA-binding domains"/>
    <property type="match status" value="1"/>
</dbReference>
<dbReference type="PROSITE" id="PS50932">
    <property type="entry name" value="HTH_LACI_2"/>
    <property type="match status" value="1"/>
</dbReference>
<dbReference type="EMBL" id="JBJYXY010000001">
    <property type="protein sequence ID" value="MFN2974402.1"/>
    <property type="molecule type" value="Genomic_DNA"/>
</dbReference>
<protein>
    <submittedName>
        <fullName evidence="5">LacI family DNA-binding transcriptional regulator</fullName>
    </submittedName>
</protein>
<proteinExistence type="predicted"/>
<keyword evidence="3" id="KW-0804">Transcription</keyword>
<dbReference type="Pfam" id="PF00356">
    <property type="entry name" value="LacI"/>
    <property type="match status" value="1"/>
</dbReference>
<keyword evidence="6" id="KW-1185">Reference proteome</keyword>
<dbReference type="CDD" id="cd01392">
    <property type="entry name" value="HTH_LacI"/>
    <property type="match status" value="1"/>
</dbReference>
<dbReference type="SUPFAM" id="SSF53822">
    <property type="entry name" value="Periplasmic binding protein-like I"/>
    <property type="match status" value="1"/>
</dbReference>
<dbReference type="InterPro" id="IPR046335">
    <property type="entry name" value="LacI/GalR-like_sensor"/>
</dbReference>
<evidence type="ECO:0000313" key="6">
    <source>
        <dbReference type="Proteomes" id="UP001634747"/>
    </source>
</evidence>
<feature type="domain" description="HTH lacI-type" evidence="4">
    <location>
        <begin position="4"/>
        <end position="57"/>
    </location>
</feature>
<dbReference type="PANTHER" id="PTHR30146:SF138">
    <property type="entry name" value="TRANSCRIPTIONAL REGULATORY PROTEIN"/>
    <property type="match status" value="1"/>
</dbReference>
<dbReference type="Gene3D" id="3.40.50.2300">
    <property type="match status" value="2"/>
</dbReference>
<keyword evidence="1" id="KW-0805">Transcription regulation</keyword>
<evidence type="ECO:0000259" key="4">
    <source>
        <dbReference type="PROSITE" id="PS50932"/>
    </source>
</evidence>
<dbReference type="PRINTS" id="PR00036">
    <property type="entry name" value="HTHLACI"/>
</dbReference>
<dbReference type="Proteomes" id="UP001634747">
    <property type="component" value="Unassembled WGS sequence"/>
</dbReference>
<evidence type="ECO:0000313" key="5">
    <source>
        <dbReference type="EMBL" id="MFN2974402.1"/>
    </source>
</evidence>
<dbReference type="CDD" id="cd06267">
    <property type="entry name" value="PBP1_LacI_sugar_binding-like"/>
    <property type="match status" value="1"/>
</dbReference>
<sequence>MAHTMHDVARRAGVSPATVSRVLSKNPYISAETTNRVLSAVKELHYHRNVHARRLAIGKSDLFGLVISEIANPFFSEIIRGFQSAAWDRGFDVLLLNTEYNPERTQSVVRKLIENDVRGVAVMTSSLDSDVIQTLTREGIAVVLSNLSAPDRLVSNITIDYGRGLSQAIEHIASLGHRRAAVIAGPPSNQTAANIATALVDGLKQRGLDPDPVTHSAYNVEAAAEAVKAIVSTKRTPTVIFCGSDLIAMGVMVALEQAGIDVPSEISVIGIDDIAFSYLVRPPLTTIRVPREDLGVTSFKALNKLLKQKRNRGDEYVIETELVIRKSTAAARTSLLRKKIEALKTGSKLQNL</sequence>
<gene>
    <name evidence="5" type="ORF">ACK2TP_01370</name>
</gene>
<dbReference type="InterPro" id="IPR000843">
    <property type="entry name" value="HTH_LacI"/>
</dbReference>
<evidence type="ECO:0000256" key="2">
    <source>
        <dbReference type="ARBA" id="ARBA00023125"/>
    </source>
</evidence>
<name>A0ABW9KFU0_9BACT</name>
<organism evidence="5 6">
    <name type="scientific">Terriglobus aquaticus</name>
    <dbReference type="NCBI Taxonomy" id="940139"/>
    <lineage>
        <taxon>Bacteria</taxon>
        <taxon>Pseudomonadati</taxon>
        <taxon>Acidobacteriota</taxon>
        <taxon>Terriglobia</taxon>
        <taxon>Terriglobales</taxon>
        <taxon>Acidobacteriaceae</taxon>
        <taxon>Terriglobus</taxon>
    </lineage>
</organism>
<dbReference type="InterPro" id="IPR028082">
    <property type="entry name" value="Peripla_BP_I"/>
</dbReference>
<dbReference type="PANTHER" id="PTHR30146">
    <property type="entry name" value="LACI-RELATED TRANSCRIPTIONAL REPRESSOR"/>
    <property type="match status" value="1"/>
</dbReference>
<dbReference type="GO" id="GO:0003677">
    <property type="term" value="F:DNA binding"/>
    <property type="evidence" value="ECO:0007669"/>
    <property type="project" value="UniProtKB-KW"/>
</dbReference>